<protein>
    <submittedName>
        <fullName evidence="10">Methyl-accepting chemotaxis protein</fullName>
    </submittedName>
</protein>
<evidence type="ECO:0000256" key="5">
    <source>
        <dbReference type="ARBA" id="ARBA00029447"/>
    </source>
</evidence>
<dbReference type="InterPro" id="IPR004089">
    <property type="entry name" value="MCPsignal_dom"/>
</dbReference>
<dbReference type="Proteomes" id="UP001248709">
    <property type="component" value="Unassembled WGS sequence"/>
</dbReference>
<keyword evidence="11" id="KW-1185">Reference proteome</keyword>
<keyword evidence="2" id="KW-1003">Cell membrane</keyword>
<keyword evidence="7" id="KW-1133">Transmembrane helix</keyword>
<keyword evidence="7" id="KW-0812">Transmembrane</keyword>
<evidence type="ECO:0000256" key="6">
    <source>
        <dbReference type="PROSITE-ProRule" id="PRU00284"/>
    </source>
</evidence>
<dbReference type="InterPro" id="IPR003660">
    <property type="entry name" value="HAMP_dom"/>
</dbReference>
<dbReference type="Gene3D" id="1.10.287.950">
    <property type="entry name" value="Methyl-accepting chemotaxis protein"/>
    <property type="match status" value="1"/>
</dbReference>
<feature type="transmembrane region" description="Helical" evidence="7">
    <location>
        <begin position="179"/>
        <end position="202"/>
    </location>
</feature>
<proteinExistence type="inferred from homology"/>
<evidence type="ECO:0000256" key="3">
    <source>
        <dbReference type="ARBA" id="ARBA00023136"/>
    </source>
</evidence>
<evidence type="ECO:0000259" key="8">
    <source>
        <dbReference type="PROSITE" id="PS50111"/>
    </source>
</evidence>
<dbReference type="PANTHER" id="PTHR32089:SF112">
    <property type="entry name" value="LYSOZYME-LIKE PROTEIN-RELATED"/>
    <property type="match status" value="1"/>
</dbReference>
<evidence type="ECO:0000259" key="9">
    <source>
        <dbReference type="PROSITE" id="PS50885"/>
    </source>
</evidence>
<evidence type="ECO:0000256" key="2">
    <source>
        <dbReference type="ARBA" id="ARBA00022475"/>
    </source>
</evidence>
<evidence type="ECO:0000256" key="7">
    <source>
        <dbReference type="SAM" id="Phobius"/>
    </source>
</evidence>
<reference evidence="10 11" key="1">
    <citation type="submission" date="2023-07" db="EMBL/GenBank/DDBJ databases">
        <title>Genomic Encyclopedia of Type Strains, Phase IV (KMG-IV): sequencing the most valuable type-strain genomes for metagenomic binning, comparative biology and taxonomic classification.</title>
        <authorList>
            <person name="Goeker M."/>
        </authorList>
    </citation>
    <scope>NUCLEOTIDE SEQUENCE [LARGE SCALE GENOMIC DNA]</scope>
    <source>
        <strain evidence="10 11">T98</strain>
    </source>
</reference>
<dbReference type="RefSeq" id="WP_312001125.1">
    <property type="nucleotide sequence ID" value="NZ_JAUSUY010000011.1"/>
</dbReference>
<comment type="subcellular location">
    <subcellularLocation>
        <location evidence="1">Cell membrane</location>
    </subcellularLocation>
</comment>
<feature type="transmembrane region" description="Helical" evidence="7">
    <location>
        <begin position="95"/>
        <end position="115"/>
    </location>
</feature>
<feature type="domain" description="Methyl-accepting transducer" evidence="8">
    <location>
        <begin position="303"/>
        <end position="546"/>
    </location>
</feature>
<dbReference type="SMART" id="SM00283">
    <property type="entry name" value="MA"/>
    <property type="match status" value="1"/>
</dbReference>
<dbReference type="PROSITE" id="PS50111">
    <property type="entry name" value="CHEMOTAXIS_TRANSDUC_2"/>
    <property type="match status" value="1"/>
</dbReference>
<feature type="transmembrane region" description="Helical" evidence="7">
    <location>
        <begin position="39"/>
        <end position="64"/>
    </location>
</feature>
<organism evidence="10 11">
    <name type="scientific">Paenibacillus forsythiae</name>
    <dbReference type="NCBI Taxonomy" id="365616"/>
    <lineage>
        <taxon>Bacteria</taxon>
        <taxon>Bacillati</taxon>
        <taxon>Bacillota</taxon>
        <taxon>Bacilli</taxon>
        <taxon>Bacillales</taxon>
        <taxon>Paenibacillaceae</taxon>
        <taxon>Paenibacillus</taxon>
    </lineage>
</organism>
<dbReference type="InterPro" id="IPR004090">
    <property type="entry name" value="Chemotax_Me-accpt_rcpt"/>
</dbReference>
<dbReference type="PROSITE" id="PS50885">
    <property type="entry name" value="HAMP"/>
    <property type="match status" value="1"/>
</dbReference>
<name>A0ABU3H9T7_9BACL</name>
<evidence type="ECO:0000256" key="1">
    <source>
        <dbReference type="ARBA" id="ARBA00004236"/>
    </source>
</evidence>
<keyword evidence="3 7" id="KW-0472">Membrane</keyword>
<dbReference type="EMBL" id="JAUSUY010000011">
    <property type="protein sequence ID" value="MDT3427231.1"/>
    <property type="molecule type" value="Genomic_DNA"/>
</dbReference>
<comment type="caution">
    <text evidence="10">The sequence shown here is derived from an EMBL/GenBank/DDBJ whole genome shotgun (WGS) entry which is preliminary data.</text>
</comment>
<comment type="similarity">
    <text evidence="5">Belongs to the methyl-accepting chemotaxis (MCP) protein family.</text>
</comment>
<gene>
    <name evidence="10" type="ORF">J2Z22_002782</name>
</gene>
<evidence type="ECO:0000313" key="10">
    <source>
        <dbReference type="EMBL" id="MDT3427231.1"/>
    </source>
</evidence>
<keyword evidence="4 6" id="KW-0807">Transducer</keyword>
<feature type="transmembrane region" description="Helical" evidence="7">
    <location>
        <begin position="127"/>
        <end position="150"/>
    </location>
</feature>
<feature type="transmembrane region" description="Helical" evidence="7">
    <location>
        <begin position="214"/>
        <end position="234"/>
    </location>
</feature>
<dbReference type="PRINTS" id="PR00260">
    <property type="entry name" value="CHEMTRNSDUCR"/>
</dbReference>
<accession>A0ABU3H9T7</accession>
<dbReference type="Pfam" id="PF00015">
    <property type="entry name" value="MCPsignal"/>
    <property type="match status" value="1"/>
</dbReference>
<evidence type="ECO:0000256" key="4">
    <source>
        <dbReference type="ARBA" id="ARBA00023224"/>
    </source>
</evidence>
<dbReference type="PANTHER" id="PTHR32089">
    <property type="entry name" value="METHYL-ACCEPTING CHEMOTAXIS PROTEIN MCPB"/>
    <property type="match status" value="1"/>
</dbReference>
<feature type="domain" description="HAMP" evidence="9">
    <location>
        <begin position="239"/>
        <end position="291"/>
    </location>
</feature>
<sequence length="597" mass="65292">MNKTFTRMVLRQELPTYLLPVPVLLYFVLTHLESGRRHILLYLGLAMLAGIITLLIGVAAKYYYMRPILAAFQVIKSRQADDQLFRKAKRNAGKLPFIEALLIFIRWSVIASLIMNVPAYITGRATLAEFLTLMSFFLLTGLVSVPLYYFPSNKAMTDFLYLKNIREIKLERQGFDLGIVHKIGITVILSVLYPVGLLITMISLNMIGYLDLRSAWAGIVLVLAVALLMSVLSIRQLTGEIRHAFQEITDCTELVLRNDFTHRIHLAQQGEVGKMVEGFNLLMDHFLLLISKIREAIITLQEASANVSVIAGDTSATSQQLSASSELMRQNALTVSAGIREVVDKSRDISQIASQVSAFSENLRNYSGRVVESVDKGTDSVHVISDAIEDAVQQSLRTHDTIGILSEKTKDIQVILNVIKDVADQTNLLALNSAIEAARAGEAGRGFAVVASEIGKLAEKSNHETKKIAAVLKDIYTESDRAKLGSSQIVDKMAGIKNEAAIILDQFRQMSQGVSGFVQMSTQMYEEAAKQKAAGAEMNASMGTASGLVGQISAQIGEVSSAVGHQAQAAQKIAVSMGDLSALIGDLEQLVGKFRIQ</sequence>
<dbReference type="SUPFAM" id="SSF58104">
    <property type="entry name" value="Methyl-accepting chemotaxis protein (MCP) signaling domain"/>
    <property type="match status" value="1"/>
</dbReference>
<evidence type="ECO:0000313" key="11">
    <source>
        <dbReference type="Proteomes" id="UP001248709"/>
    </source>
</evidence>